<protein>
    <submittedName>
        <fullName evidence="1">Uncharacterized protein</fullName>
    </submittedName>
</protein>
<reference evidence="1" key="2">
    <citation type="journal article" date="2015" name="Fish Shellfish Immunol.">
        <title>Early steps in the European eel (Anguilla anguilla)-Vibrio vulnificus interaction in the gills: Role of the RtxA13 toxin.</title>
        <authorList>
            <person name="Callol A."/>
            <person name="Pajuelo D."/>
            <person name="Ebbesson L."/>
            <person name="Teles M."/>
            <person name="MacKenzie S."/>
            <person name="Amaro C."/>
        </authorList>
    </citation>
    <scope>NUCLEOTIDE SEQUENCE</scope>
</reference>
<evidence type="ECO:0000313" key="1">
    <source>
        <dbReference type="EMBL" id="JAH70570.1"/>
    </source>
</evidence>
<dbReference type="AlphaFoldDB" id="A0A0E9UZE6"/>
<proteinExistence type="predicted"/>
<dbReference type="EMBL" id="GBXM01038007">
    <property type="protein sequence ID" value="JAH70570.1"/>
    <property type="molecule type" value="Transcribed_RNA"/>
</dbReference>
<accession>A0A0E9UZE6</accession>
<organism evidence="1">
    <name type="scientific">Anguilla anguilla</name>
    <name type="common">European freshwater eel</name>
    <name type="synonym">Muraena anguilla</name>
    <dbReference type="NCBI Taxonomy" id="7936"/>
    <lineage>
        <taxon>Eukaryota</taxon>
        <taxon>Metazoa</taxon>
        <taxon>Chordata</taxon>
        <taxon>Craniata</taxon>
        <taxon>Vertebrata</taxon>
        <taxon>Euteleostomi</taxon>
        <taxon>Actinopterygii</taxon>
        <taxon>Neopterygii</taxon>
        <taxon>Teleostei</taxon>
        <taxon>Anguilliformes</taxon>
        <taxon>Anguillidae</taxon>
        <taxon>Anguilla</taxon>
    </lineage>
</organism>
<reference evidence="1" key="1">
    <citation type="submission" date="2014-11" db="EMBL/GenBank/DDBJ databases">
        <authorList>
            <person name="Amaro Gonzalez C."/>
        </authorList>
    </citation>
    <scope>NUCLEOTIDE SEQUENCE</scope>
</reference>
<name>A0A0E9UZE6_ANGAN</name>
<sequence>MAMRATPNAVTELSPYELVTGRAMSLAPGLCKGSGDSLIVGDALLKY</sequence>